<feature type="region of interest" description="Disordered" evidence="1">
    <location>
        <begin position="420"/>
        <end position="445"/>
    </location>
</feature>
<gene>
    <name evidence="3" type="ORF">M407DRAFT_223922</name>
</gene>
<dbReference type="PANTHER" id="PTHR19308:SF14">
    <property type="entry name" value="START DOMAIN-CONTAINING PROTEIN"/>
    <property type="match status" value="1"/>
</dbReference>
<evidence type="ECO:0000256" key="1">
    <source>
        <dbReference type="SAM" id="MobiDB-lite"/>
    </source>
</evidence>
<feature type="region of interest" description="Disordered" evidence="1">
    <location>
        <begin position="356"/>
        <end position="386"/>
    </location>
</feature>
<proteinExistence type="predicted"/>
<dbReference type="EMBL" id="KN822944">
    <property type="protein sequence ID" value="KIO34213.1"/>
    <property type="molecule type" value="Genomic_DNA"/>
</dbReference>
<feature type="compositionally biased region" description="Polar residues" evidence="1">
    <location>
        <begin position="1103"/>
        <end position="1116"/>
    </location>
</feature>
<evidence type="ECO:0000313" key="4">
    <source>
        <dbReference type="Proteomes" id="UP000054248"/>
    </source>
</evidence>
<feature type="region of interest" description="Disordered" evidence="1">
    <location>
        <begin position="683"/>
        <end position="702"/>
    </location>
</feature>
<feature type="compositionally biased region" description="Polar residues" evidence="1">
    <location>
        <begin position="1078"/>
        <end position="1091"/>
    </location>
</feature>
<protein>
    <recommendedName>
        <fullName evidence="5">START domain-containing protein</fullName>
    </recommendedName>
</protein>
<dbReference type="AlphaFoldDB" id="A0A0C3LJF4"/>
<dbReference type="Gene3D" id="3.30.530.20">
    <property type="match status" value="2"/>
</dbReference>
<feature type="region of interest" description="Disordered" evidence="1">
    <location>
        <begin position="708"/>
        <end position="805"/>
    </location>
</feature>
<dbReference type="STRING" id="1051891.A0A0C3LJF4"/>
<feature type="region of interest" description="Disordered" evidence="1">
    <location>
        <begin position="1006"/>
        <end position="1052"/>
    </location>
</feature>
<feature type="compositionally biased region" description="Polar residues" evidence="1">
    <location>
        <begin position="748"/>
        <end position="778"/>
    </location>
</feature>
<dbReference type="InterPro" id="IPR023393">
    <property type="entry name" value="START-like_dom_sf"/>
</dbReference>
<organism evidence="3 4">
    <name type="scientific">Tulasnella calospora MUT 4182</name>
    <dbReference type="NCBI Taxonomy" id="1051891"/>
    <lineage>
        <taxon>Eukaryota</taxon>
        <taxon>Fungi</taxon>
        <taxon>Dikarya</taxon>
        <taxon>Basidiomycota</taxon>
        <taxon>Agaricomycotina</taxon>
        <taxon>Agaricomycetes</taxon>
        <taxon>Cantharellales</taxon>
        <taxon>Tulasnellaceae</taxon>
        <taxon>Tulasnella</taxon>
    </lineage>
</organism>
<dbReference type="OrthoDB" id="196858at2759"/>
<evidence type="ECO:0000313" key="3">
    <source>
        <dbReference type="EMBL" id="KIO34213.1"/>
    </source>
</evidence>
<evidence type="ECO:0008006" key="5">
    <source>
        <dbReference type="Google" id="ProtNLM"/>
    </source>
</evidence>
<name>A0A0C3LJF4_9AGAM</name>
<feature type="compositionally biased region" description="Basic and acidic residues" evidence="1">
    <location>
        <begin position="1028"/>
        <end position="1048"/>
    </location>
</feature>
<reference evidence="4" key="2">
    <citation type="submission" date="2015-01" db="EMBL/GenBank/DDBJ databases">
        <title>Evolutionary Origins and Diversification of the Mycorrhizal Mutualists.</title>
        <authorList>
            <consortium name="DOE Joint Genome Institute"/>
            <consortium name="Mycorrhizal Genomics Consortium"/>
            <person name="Kohler A."/>
            <person name="Kuo A."/>
            <person name="Nagy L.G."/>
            <person name="Floudas D."/>
            <person name="Copeland A."/>
            <person name="Barry K.W."/>
            <person name="Cichocki N."/>
            <person name="Veneault-Fourrey C."/>
            <person name="LaButti K."/>
            <person name="Lindquist E.A."/>
            <person name="Lipzen A."/>
            <person name="Lundell T."/>
            <person name="Morin E."/>
            <person name="Murat C."/>
            <person name="Riley R."/>
            <person name="Ohm R."/>
            <person name="Sun H."/>
            <person name="Tunlid A."/>
            <person name="Henrissat B."/>
            <person name="Grigoriev I.V."/>
            <person name="Hibbett D.S."/>
            <person name="Martin F."/>
        </authorList>
    </citation>
    <scope>NUCLEOTIDE SEQUENCE [LARGE SCALE GENOMIC DNA]</scope>
    <source>
        <strain evidence="4">MUT 4182</strain>
    </source>
</reference>
<keyword evidence="2" id="KW-1133">Transmembrane helix</keyword>
<dbReference type="HOGENOM" id="CLU_269620_0_0_1"/>
<feature type="compositionally biased region" description="Low complexity" evidence="1">
    <location>
        <begin position="464"/>
        <end position="476"/>
    </location>
</feature>
<keyword evidence="2" id="KW-0812">Transmembrane</keyword>
<dbReference type="Proteomes" id="UP000054248">
    <property type="component" value="Unassembled WGS sequence"/>
</dbReference>
<feature type="transmembrane region" description="Helical" evidence="2">
    <location>
        <begin position="1131"/>
        <end position="1151"/>
    </location>
</feature>
<dbReference type="InterPro" id="IPR051213">
    <property type="entry name" value="START_lipid_transfer"/>
</dbReference>
<feature type="region of interest" description="Disordered" evidence="1">
    <location>
        <begin position="464"/>
        <end position="484"/>
    </location>
</feature>
<accession>A0A0C3LJF4</accession>
<keyword evidence="2" id="KW-0472">Membrane</keyword>
<reference evidence="3 4" key="1">
    <citation type="submission" date="2014-04" db="EMBL/GenBank/DDBJ databases">
        <authorList>
            <consortium name="DOE Joint Genome Institute"/>
            <person name="Kuo A."/>
            <person name="Girlanda M."/>
            <person name="Perotto S."/>
            <person name="Kohler A."/>
            <person name="Nagy L.G."/>
            <person name="Floudas D."/>
            <person name="Copeland A."/>
            <person name="Barry K.W."/>
            <person name="Cichocki N."/>
            <person name="Veneault-Fourrey C."/>
            <person name="LaButti K."/>
            <person name="Lindquist E.A."/>
            <person name="Lipzen A."/>
            <person name="Lundell T."/>
            <person name="Morin E."/>
            <person name="Murat C."/>
            <person name="Sun H."/>
            <person name="Tunlid A."/>
            <person name="Henrissat B."/>
            <person name="Grigoriev I.V."/>
            <person name="Hibbett D.S."/>
            <person name="Martin F."/>
            <person name="Nordberg H.P."/>
            <person name="Cantor M.N."/>
            <person name="Hua S.X."/>
        </authorList>
    </citation>
    <scope>NUCLEOTIDE SEQUENCE [LARGE SCALE GENOMIC DNA]</scope>
    <source>
        <strain evidence="3 4">MUT 4182</strain>
    </source>
</reference>
<keyword evidence="4" id="KW-1185">Reference proteome</keyword>
<sequence>MSSDGSKLHESWLAALKLAQDRFRSLISGNDVTSDWKRVPVPSSSGDNVAGASALGANGLAAGSAVKGKHRPRVSDVVMHRRTVKGDDVVRVVLEIPADDGLASLDAWKAVLATPELRKEWDPTVESSSIVETCFDPDTRLSKTDFTLGWPANPRDAITISRTFADATTLIDISTSLPRSPDEPAYLRPAPPFVRSHVHLFAWCIQIIAPPSESSSRSPSTPKIRITCFWQHDLKAIWGTNNLSQNLPAVVVGLVRSVRKRGNRTPTLSGWGNGVDIDNIAFNIGREALRLDYSIFPEDLSNGTKSDNVDLKTFQEKKRLDGAIEVVVPLTQGWDVQISTRASSEDTSKLPWTVHATRITSPNLPPPIPSEASRSSTPSPPGSSPSYEPQYVAFRLVHARPPEHAILKVKVVMELSGGSNGLRVNGSPHPIEDSESRDPSTLPKDLVADGRSISGLSFQSISTVESQASSTTQQTSPLVRSGGNRTPAAEKAILSLVRRNYIYFTSLLQEPEAKWRAVTESRGVTISQLDSIDPTLVVYRAEAVFVGLGIWDLLSIIKTPGSRVYWDRGFDDAVLLEDVNELTELWRHSTKAVWPVKYVITYPVRPAILTTSNLLVDSEVKPAASTAPLEDVEDEPTEDHWQLEPRDSGRMLLSEDFDPQTLAYEVRIALEPGLLSAAADDEVPRPPLIRPQPRRLSSVIPSADYASLRSGRVSPTPGSGTLPSVGSVAAEASMESSASSLTVRGRRQSGSTTPLRQSSLHQRFPSSPQNSLPSTPYRSATLGRSRKFSSASIERMPERSPTDDPVVAEVVINPALFPRGYQITVAAGSPPPSNPWDRSQAFSSLNSTIIPFSAMVYTTPASPLLSMVNDNPAPRHLLCITLPTAQFYAPAILDPLTGENRPPPVKPSWVSDLESRGAIVELRIVGNTDTPASTREASPKTTFNGKEIVVISERKSVVAVGRDYLEDDSVSAMPFLKRISSPASTARAQKTLDEPRTIDASLLEESKAESQENLVTDPVSPEPPAPLEAEKDEKENPTESTTEARDPSPRPVSQLFSIWNASTSLLGWGQVTMAAPTIVSTPDPSSTQPNGNMLDEPIKPEADSSNAPSEAATSTTAVDTLLPRELALPRLYQLHTIIIVAIIAFLFGSLVRSLASPADFIYFSSTSPDSDDALIGAVDPGAAGWREVRRLFEFKRGLFGWDVVIAVVRRPR</sequence>
<evidence type="ECO:0000256" key="2">
    <source>
        <dbReference type="SAM" id="Phobius"/>
    </source>
</evidence>
<feature type="region of interest" description="Disordered" evidence="1">
    <location>
        <begin position="1077"/>
        <end position="1116"/>
    </location>
</feature>
<dbReference type="PANTHER" id="PTHR19308">
    <property type="entry name" value="PHOSPHATIDYLCHOLINE TRANSFER PROTEIN"/>
    <property type="match status" value="1"/>
</dbReference>
<dbReference type="SUPFAM" id="SSF55961">
    <property type="entry name" value="Bet v1-like"/>
    <property type="match status" value="2"/>
</dbReference>
<feature type="compositionally biased region" description="Low complexity" evidence="1">
    <location>
        <begin position="724"/>
        <end position="740"/>
    </location>
</feature>